<reference evidence="2" key="1">
    <citation type="submission" date="2023-06" db="EMBL/GenBank/DDBJ databases">
        <title>Reference genome for the Northern bat (Eptesicus nilssonii), a most northern bat species.</title>
        <authorList>
            <person name="Laine V.N."/>
            <person name="Pulliainen A.T."/>
            <person name="Lilley T.M."/>
        </authorList>
    </citation>
    <scope>NUCLEOTIDE SEQUENCE</scope>
    <source>
        <strain evidence="2">BLF_Eptnil</strain>
        <tissue evidence="2">Kidney</tissue>
    </source>
</reference>
<accession>A0AA40LXA5</accession>
<name>A0AA40LXA5_CNENI</name>
<evidence type="ECO:0000256" key="1">
    <source>
        <dbReference type="SAM" id="MobiDB-lite"/>
    </source>
</evidence>
<proteinExistence type="predicted"/>
<gene>
    <name evidence="2" type="ORF">QTO34_000854</name>
</gene>
<dbReference type="EMBL" id="JAULJE010000001">
    <property type="protein sequence ID" value="KAK1346994.1"/>
    <property type="molecule type" value="Genomic_DNA"/>
</dbReference>
<feature type="compositionally biased region" description="Basic and acidic residues" evidence="1">
    <location>
        <begin position="83"/>
        <end position="96"/>
    </location>
</feature>
<feature type="compositionally biased region" description="Basic and acidic residues" evidence="1">
    <location>
        <begin position="103"/>
        <end position="114"/>
    </location>
</feature>
<protein>
    <submittedName>
        <fullName evidence="2">Uncharacterized protein</fullName>
    </submittedName>
</protein>
<evidence type="ECO:0000313" key="2">
    <source>
        <dbReference type="EMBL" id="KAK1346994.1"/>
    </source>
</evidence>
<evidence type="ECO:0000313" key="3">
    <source>
        <dbReference type="Proteomes" id="UP001177744"/>
    </source>
</evidence>
<keyword evidence="3" id="KW-1185">Reference proteome</keyword>
<comment type="caution">
    <text evidence="2">The sequence shown here is derived from an EMBL/GenBank/DDBJ whole genome shotgun (WGS) entry which is preliminary data.</text>
</comment>
<organism evidence="2 3">
    <name type="scientific">Cnephaeus nilssonii</name>
    <name type="common">Northern bat</name>
    <name type="synonym">Eptesicus nilssonii</name>
    <dbReference type="NCBI Taxonomy" id="3371016"/>
    <lineage>
        <taxon>Eukaryota</taxon>
        <taxon>Metazoa</taxon>
        <taxon>Chordata</taxon>
        <taxon>Craniata</taxon>
        <taxon>Vertebrata</taxon>
        <taxon>Euteleostomi</taxon>
        <taxon>Mammalia</taxon>
        <taxon>Eutheria</taxon>
        <taxon>Laurasiatheria</taxon>
        <taxon>Chiroptera</taxon>
        <taxon>Yangochiroptera</taxon>
        <taxon>Vespertilionidae</taxon>
        <taxon>Cnephaeus</taxon>
    </lineage>
</organism>
<sequence>MYLKSSYWKNALKPKKAGIIDRKCLKTNVPLKLKEGGGDDRICLENSHQQLNKLHKGMQHHSLDIHGLTTELAEWLQVALEAKEAKEPNDKQKLETNNENESGYERTSLEMEQE</sequence>
<dbReference type="Proteomes" id="UP001177744">
    <property type="component" value="Unassembled WGS sequence"/>
</dbReference>
<dbReference type="AlphaFoldDB" id="A0AA40LXA5"/>
<feature type="region of interest" description="Disordered" evidence="1">
    <location>
        <begin position="83"/>
        <end position="114"/>
    </location>
</feature>